<gene>
    <name evidence="9" type="ORF">JIN87_14385</name>
</gene>
<evidence type="ECO:0000256" key="8">
    <source>
        <dbReference type="SAM" id="Phobius"/>
    </source>
</evidence>
<feature type="transmembrane region" description="Helical" evidence="8">
    <location>
        <begin position="397"/>
        <end position="417"/>
    </location>
</feature>
<evidence type="ECO:0000256" key="5">
    <source>
        <dbReference type="ARBA" id="ARBA00022692"/>
    </source>
</evidence>
<evidence type="ECO:0000256" key="6">
    <source>
        <dbReference type="ARBA" id="ARBA00022989"/>
    </source>
</evidence>
<evidence type="ECO:0000256" key="7">
    <source>
        <dbReference type="ARBA" id="ARBA00023136"/>
    </source>
</evidence>
<feature type="transmembrane region" description="Helical" evidence="8">
    <location>
        <begin position="92"/>
        <end position="111"/>
    </location>
</feature>
<dbReference type="Gene3D" id="1.20.1250.20">
    <property type="entry name" value="MFS general substrate transporter like domains"/>
    <property type="match status" value="1"/>
</dbReference>
<name>A0A934VRX3_9BACT</name>
<feature type="transmembrane region" description="Helical" evidence="8">
    <location>
        <begin position="205"/>
        <end position="228"/>
    </location>
</feature>
<dbReference type="GO" id="GO:0006814">
    <property type="term" value="P:sodium ion transport"/>
    <property type="evidence" value="ECO:0007669"/>
    <property type="project" value="InterPro"/>
</dbReference>
<dbReference type="InterPro" id="IPR039672">
    <property type="entry name" value="MFS_2"/>
</dbReference>
<feature type="transmembrane region" description="Helical" evidence="8">
    <location>
        <begin position="371"/>
        <end position="391"/>
    </location>
</feature>
<dbReference type="PROSITE" id="PS00872">
    <property type="entry name" value="NA_GALACTOSIDE_SYMP"/>
    <property type="match status" value="1"/>
</dbReference>
<dbReference type="RefSeq" id="WP_200356276.1">
    <property type="nucleotide sequence ID" value="NZ_JAENIL010000025.1"/>
</dbReference>
<feature type="transmembrane region" description="Helical" evidence="8">
    <location>
        <begin position="117"/>
        <end position="137"/>
    </location>
</feature>
<keyword evidence="3" id="KW-0813">Transport</keyword>
<dbReference type="GO" id="GO:0005886">
    <property type="term" value="C:plasma membrane"/>
    <property type="evidence" value="ECO:0007669"/>
    <property type="project" value="UniProtKB-SubCell"/>
</dbReference>
<dbReference type="GO" id="GO:0015293">
    <property type="term" value="F:symporter activity"/>
    <property type="evidence" value="ECO:0007669"/>
    <property type="project" value="InterPro"/>
</dbReference>
<sequence>MPEAPDSAPASSTAPVSTRSKIIYGLGTGNDMWGNWLYVTFAWTVFNQFLGVPGTLIGTALMLRLGWDAITDPLFGWWSDNTRTRYGRRRPFILVGSILSGLFFPMLFLVGKDWSNTAYFWWMLGSSMVFMTFVSCFNMPYSSLGAELSPDYQERNSIFKFKGSIQKIMEIAMFTAGAFATALIWDNATWADVPQKLAILVSNAFSWLGSMGGALFTFDFAAALSLMATPFGLESGDGGENVNTLLGAQVYGVILGILMICIGFLLFFGLKERYYDKIVSKSQDKIRITETIWEALKCRPFRTQLAMGLSYSLGLSMVGTLGLYATLYYVSQGNLTEGYLWNAGMGLANTVFGFMGPLTWGLLAHRTDKRFTILCIQISGIVVFTATWWLYTPEVQWLQIFASGSIAFTQAAFWMMYGSIGADVIDYDEYENGKRREGAFSACGSYIMKIGMMLGMFISGVTLDLTGFDAELGGDQSDSAIFWIRFLLAAVPIAGLILSFIFVLNFPLTASKMREIRTQLEERRGTV</sequence>
<comment type="similarity">
    <text evidence="2">Belongs to the sodium:galactoside symporter (TC 2.A.2) family.</text>
</comment>
<feature type="transmembrane region" description="Helical" evidence="8">
    <location>
        <begin position="36"/>
        <end position="63"/>
    </location>
</feature>
<dbReference type="PANTHER" id="PTHR11328">
    <property type="entry name" value="MAJOR FACILITATOR SUPERFAMILY DOMAIN-CONTAINING PROTEIN"/>
    <property type="match status" value="1"/>
</dbReference>
<evidence type="ECO:0000256" key="2">
    <source>
        <dbReference type="ARBA" id="ARBA00009617"/>
    </source>
</evidence>
<keyword evidence="7 8" id="KW-0472">Membrane</keyword>
<keyword evidence="5 8" id="KW-0812">Transmembrane</keyword>
<proteinExistence type="inferred from homology"/>
<evidence type="ECO:0000313" key="10">
    <source>
        <dbReference type="Proteomes" id="UP000617628"/>
    </source>
</evidence>
<evidence type="ECO:0000256" key="4">
    <source>
        <dbReference type="ARBA" id="ARBA00022475"/>
    </source>
</evidence>
<dbReference type="AlphaFoldDB" id="A0A934VRX3"/>
<dbReference type="InterPro" id="IPR036259">
    <property type="entry name" value="MFS_trans_sf"/>
</dbReference>
<feature type="transmembrane region" description="Helical" evidence="8">
    <location>
        <begin position="248"/>
        <end position="270"/>
    </location>
</feature>
<evidence type="ECO:0000256" key="3">
    <source>
        <dbReference type="ARBA" id="ARBA00022448"/>
    </source>
</evidence>
<dbReference type="SUPFAM" id="SSF103473">
    <property type="entry name" value="MFS general substrate transporter"/>
    <property type="match status" value="1"/>
</dbReference>
<feature type="transmembrane region" description="Helical" evidence="8">
    <location>
        <begin position="305"/>
        <end position="327"/>
    </location>
</feature>
<keyword evidence="10" id="KW-1185">Reference proteome</keyword>
<keyword evidence="6 8" id="KW-1133">Transmembrane helix</keyword>
<dbReference type="Pfam" id="PF13347">
    <property type="entry name" value="MFS_2"/>
    <property type="match status" value="1"/>
</dbReference>
<evidence type="ECO:0000313" key="9">
    <source>
        <dbReference type="EMBL" id="MBK1878063.1"/>
    </source>
</evidence>
<comment type="caution">
    <text evidence="9">The sequence shown here is derived from an EMBL/GenBank/DDBJ whole genome shotgun (WGS) entry which is preliminary data.</text>
</comment>
<feature type="transmembrane region" description="Helical" evidence="8">
    <location>
        <begin position="480"/>
        <end position="504"/>
    </location>
</feature>
<feature type="transmembrane region" description="Helical" evidence="8">
    <location>
        <begin position="438"/>
        <end position="460"/>
    </location>
</feature>
<evidence type="ECO:0000256" key="1">
    <source>
        <dbReference type="ARBA" id="ARBA00004651"/>
    </source>
</evidence>
<dbReference type="GO" id="GO:0008643">
    <property type="term" value="P:carbohydrate transport"/>
    <property type="evidence" value="ECO:0007669"/>
    <property type="project" value="InterPro"/>
</dbReference>
<comment type="subcellular location">
    <subcellularLocation>
        <location evidence="1">Cell membrane</location>
        <topology evidence="1">Multi-pass membrane protein</topology>
    </subcellularLocation>
</comment>
<feature type="transmembrane region" description="Helical" evidence="8">
    <location>
        <begin position="339"/>
        <end position="364"/>
    </location>
</feature>
<reference evidence="9" key="1">
    <citation type="submission" date="2021-01" db="EMBL/GenBank/DDBJ databases">
        <title>Modified the classification status of verrucomicrobia.</title>
        <authorList>
            <person name="Feng X."/>
        </authorList>
    </citation>
    <scope>NUCLEOTIDE SEQUENCE</scope>
    <source>
        <strain evidence="9">KCTC 13126</strain>
    </source>
</reference>
<accession>A0A934VRX3</accession>
<organism evidence="9 10">
    <name type="scientific">Pelagicoccus mobilis</name>
    <dbReference type="NCBI Taxonomy" id="415221"/>
    <lineage>
        <taxon>Bacteria</taxon>
        <taxon>Pseudomonadati</taxon>
        <taxon>Verrucomicrobiota</taxon>
        <taxon>Opitutia</taxon>
        <taxon>Puniceicoccales</taxon>
        <taxon>Pelagicoccaceae</taxon>
        <taxon>Pelagicoccus</taxon>
    </lineage>
</organism>
<dbReference type="InterPro" id="IPR018043">
    <property type="entry name" value="Na/Gal_symport_CS"/>
</dbReference>
<keyword evidence="4" id="KW-1003">Cell membrane</keyword>
<dbReference type="EMBL" id="JAENIL010000025">
    <property type="protein sequence ID" value="MBK1878063.1"/>
    <property type="molecule type" value="Genomic_DNA"/>
</dbReference>
<protein>
    <submittedName>
        <fullName evidence="9">MFS transporter</fullName>
    </submittedName>
</protein>
<dbReference type="PANTHER" id="PTHR11328:SF24">
    <property type="entry name" value="MAJOR FACILITATOR SUPERFAMILY (MFS) PROFILE DOMAIN-CONTAINING PROTEIN"/>
    <property type="match status" value="1"/>
</dbReference>
<dbReference type="Proteomes" id="UP000617628">
    <property type="component" value="Unassembled WGS sequence"/>
</dbReference>